<reference evidence="1 2" key="1">
    <citation type="submission" date="2016-10" db="EMBL/GenBank/DDBJ databases">
        <authorList>
            <person name="Varghese N."/>
            <person name="Submissions S."/>
        </authorList>
    </citation>
    <scope>NUCLEOTIDE SEQUENCE [LARGE SCALE GENOMIC DNA]</scope>
    <source>
        <strain evidence="1 2">WG10</strain>
    </source>
</reference>
<evidence type="ECO:0000313" key="2">
    <source>
        <dbReference type="Proteomes" id="UP000324896"/>
    </source>
</evidence>
<accession>A0A1G6NA45</accession>
<protein>
    <recommendedName>
        <fullName evidence="3">PD-(D/E)XK nuclease superfamily protein</fullName>
    </recommendedName>
</protein>
<gene>
    <name evidence="1" type="ORF">SAMN04488597_11114</name>
</gene>
<organism evidence="1 2">
    <name type="scientific">Halanaerobium congolense</name>
    <dbReference type="NCBI Taxonomy" id="54121"/>
    <lineage>
        <taxon>Bacteria</taxon>
        <taxon>Bacillati</taxon>
        <taxon>Bacillota</taxon>
        <taxon>Clostridia</taxon>
        <taxon>Halanaerobiales</taxon>
        <taxon>Halanaerobiaceae</taxon>
        <taxon>Halanaerobium</taxon>
    </lineage>
</organism>
<name>A0A1G6NA45_9FIRM</name>
<evidence type="ECO:0000313" key="1">
    <source>
        <dbReference type="EMBL" id="SDC64699.1"/>
    </source>
</evidence>
<dbReference type="AlphaFoldDB" id="A0A1G6NA45"/>
<proteinExistence type="predicted"/>
<sequence>MTEYEIVEDCYTKLLNMDNIKEVHLEIPYMSKVIDMVIIENNSRIITIEFKLQNWRKALNQAKVHKYGADEAYICMPEPKQGFKEEFIELLKKKGIGLFKYDSKKQIPFEKIVDAREEANRWQPRIDLLKEMIAKVKLAAQENEMAAV</sequence>
<dbReference type="Proteomes" id="UP000324896">
    <property type="component" value="Unassembled WGS sequence"/>
</dbReference>
<dbReference type="RefSeq" id="WP_149796786.1">
    <property type="nucleotide sequence ID" value="NZ_FMYT01000011.1"/>
</dbReference>
<dbReference type="EMBL" id="FMYT01000011">
    <property type="protein sequence ID" value="SDC64699.1"/>
    <property type="molecule type" value="Genomic_DNA"/>
</dbReference>
<evidence type="ECO:0008006" key="3">
    <source>
        <dbReference type="Google" id="ProtNLM"/>
    </source>
</evidence>